<protein>
    <submittedName>
        <fullName evidence="2">Uncharacterized protein</fullName>
    </submittedName>
</protein>
<comment type="caution">
    <text evidence="2">The sequence shown here is derived from an EMBL/GenBank/DDBJ whole genome shotgun (WGS) entry which is preliminary data.</text>
</comment>
<gene>
    <name evidence="2" type="ORF">MKW98_022903</name>
</gene>
<reference evidence="2" key="1">
    <citation type="submission" date="2022-04" db="EMBL/GenBank/DDBJ databases">
        <title>A functionally conserved STORR gene fusion in Papaver species that diverged 16.8 million years ago.</title>
        <authorList>
            <person name="Catania T."/>
        </authorList>
    </citation>
    <scope>NUCLEOTIDE SEQUENCE</scope>
    <source>
        <strain evidence="2">S-188037</strain>
    </source>
</reference>
<organism evidence="2 3">
    <name type="scientific">Papaver atlanticum</name>
    <dbReference type="NCBI Taxonomy" id="357466"/>
    <lineage>
        <taxon>Eukaryota</taxon>
        <taxon>Viridiplantae</taxon>
        <taxon>Streptophyta</taxon>
        <taxon>Embryophyta</taxon>
        <taxon>Tracheophyta</taxon>
        <taxon>Spermatophyta</taxon>
        <taxon>Magnoliopsida</taxon>
        <taxon>Ranunculales</taxon>
        <taxon>Papaveraceae</taxon>
        <taxon>Papaveroideae</taxon>
        <taxon>Papaver</taxon>
    </lineage>
</organism>
<dbReference type="EMBL" id="JAJJMB010000061">
    <property type="protein sequence ID" value="KAI3963481.1"/>
    <property type="molecule type" value="Genomic_DNA"/>
</dbReference>
<keyword evidence="3" id="KW-1185">Reference proteome</keyword>
<name>A0AAD4TLS5_9MAGN</name>
<feature type="region of interest" description="Disordered" evidence="1">
    <location>
        <begin position="1"/>
        <end position="21"/>
    </location>
</feature>
<proteinExistence type="predicted"/>
<feature type="compositionally biased region" description="Basic and acidic residues" evidence="1">
    <location>
        <begin position="10"/>
        <end position="20"/>
    </location>
</feature>
<sequence>MAIQTLQDGRSGDSAEEMDRPVPSAIFVVNVDKNGSEDQGIHLDSLMYRTIPELTEEKMKKQEAEYIYLYRHNGGGASQVWLGSGR</sequence>
<evidence type="ECO:0000256" key="1">
    <source>
        <dbReference type="SAM" id="MobiDB-lite"/>
    </source>
</evidence>
<evidence type="ECO:0000313" key="2">
    <source>
        <dbReference type="EMBL" id="KAI3963481.1"/>
    </source>
</evidence>
<dbReference type="Proteomes" id="UP001202328">
    <property type="component" value="Unassembled WGS sequence"/>
</dbReference>
<evidence type="ECO:0000313" key="3">
    <source>
        <dbReference type="Proteomes" id="UP001202328"/>
    </source>
</evidence>
<dbReference type="AlphaFoldDB" id="A0AAD4TLS5"/>
<accession>A0AAD4TLS5</accession>